<reference evidence="1" key="1">
    <citation type="submission" date="2020-08" db="EMBL/GenBank/DDBJ databases">
        <title>Multicomponent nature underlies the extraordinary mechanical properties of spider dragline silk.</title>
        <authorList>
            <person name="Kono N."/>
            <person name="Nakamura H."/>
            <person name="Mori M."/>
            <person name="Yoshida Y."/>
            <person name="Ohtoshi R."/>
            <person name="Malay A.D."/>
            <person name="Moran D.A.P."/>
            <person name="Tomita M."/>
            <person name="Numata K."/>
            <person name="Arakawa K."/>
        </authorList>
    </citation>
    <scope>NUCLEOTIDE SEQUENCE</scope>
</reference>
<evidence type="ECO:0000313" key="1">
    <source>
        <dbReference type="EMBL" id="GFS71968.1"/>
    </source>
</evidence>
<sequence length="151" mass="17173">MCLEKHLCQIVSFPDSVRLSRRRFVARLFNDHGSKSALKSALRRLLCKLTGKSGWSAAGDFEPGIAFCVDISPPWKDKLSTVFLHPLWSLAQTFCHLLWALADHSPTSGILVMFCGLRLSVNHMKDWCFESSYVTERLQTIFCVYLNLTCM</sequence>
<dbReference type="Proteomes" id="UP000887013">
    <property type="component" value="Unassembled WGS sequence"/>
</dbReference>
<comment type="caution">
    <text evidence="1">The sequence shown here is derived from an EMBL/GenBank/DDBJ whole genome shotgun (WGS) entry which is preliminary data.</text>
</comment>
<dbReference type="AlphaFoldDB" id="A0A8X6MQ80"/>
<organism evidence="1 2">
    <name type="scientific">Nephila pilipes</name>
    <name type="common">Giant wood spider</name>
    <name type="synonym">Nephila maculata</name>
    <dbReference type="NCBI Taxonomy" id="299642"/>
    <lineage>
        <taxon>Eukaryota</taxon>
        <taxon>Metazoa</taxon>
        <taxon>Ecdysozoa</taxon>
        <taxon>Arthropoda</taxon>
        <taxon>Chelicerata</taxon>
        <taxon>Arachnida</taxon>
        <taxon>Araneae</taxon>
        <taxon>Araneomorphae</taxon>
        <taxon>Entelegynae</taxon>
        <taxon>Araneoidea</taxon>
        <taxon>Nephilidae</taxon>
        <taxon>Nephila</taxon>
    </lineage>
</organism>
<name>A0A8X6MQ80_NEPPI</name>
<proteinExistence type="predicted"/>
<accession>A0A8X6MQ80</accession>
<dbReference type="EMBL" id="BMAW01000990">
    <property type="protein sequence ID" value="GFS71968.1"/>
    <property type="molecule type" value="Genomic_DNA"/>
</dbReference>
<protein>
    <submittedName>
        <fullName evidence="1">Uncharacterized protein</fullName>
    </submittedName>
</protein>
<gene>
    <name evidence="1" type="ORF">NPIL_109301</name>
</gene>
<keyword evidence="2" id="KW-1185">Reference proteome</keyword>
<evidence type="ECO:0000313" key="2">
    <source>
        <dbReference type="Proteomes" id="UP000887013"/>
    </source>
</evidence>